<protein>
    <submittedName>
        <fullName evidence="7">Nitrate reductase</fullName>
    </submittedName>
</protein>
<evidence type="ECO:0000313" key="8">
    <source>
        <dbReference type="Proteomes" id="UP001321445"/>
    </source>
</evidence>
<keyword evidence="8" id="KW-1185">Reference proteome</keyword>
<evidence type="ECO:0000256" key="4">
    <source>
        <dbReference type="ARBA" id="ARBA00023004"/>
    </source>
</evidence>
<dbReference type="InterPro" id="IPR017896">
    <property type="entry name" value="4Fe4S_Fe-S-bd"/>
</dbReference>
<gene>
    <name evidence="7" type="primary">napF</name>
    <name evidence="7" type="ORF">HCR_19430</name>
</gene>
<dbReference type="InterPro" id="IPR017900">
    <property type="entry name" value="4Fe4S_Fe_S_CS"/>
</dbReference>
<feature type="domain" description="4Fe-4S ferredoxin-type" evidence="6">
    <location>
        <begin position="137"/>
        <end position="166"/>
    </location>
</feature>
<keyword evidence="1" id="KW-0004">4Fe-4S</keyword>
<accession>A0ABM8FMW3</accession>
<organism evidence="7 8">
    <name type="scientific">Hydrogenimonas cancrithermarum</name>
    <dbReference type="NCBI Taxonomy" id="2993563"/>
    <lineage>
        <taxon>Bacteria</taxon>
        <taxon>Pseudomonadati</taxon>
        <taxon>Campylobacterota</taxon>
        <taxon>Epsilonproteobacteria</taxon>
        <taxon>Campylobacterales</taxon>
        <taxon>Hydrogenimonadaceae</taxon>
        <taxon>Hydrogenimonas</taxon>
    </lineage>
</organism>
<dbReference type="RefSeq" id="WP_286336579.1">
    <property type="nucleotide sequence ID" value="NZ_AP027370.1"/>
</dbReference>
<evidence type="ECO:0000256" key="2">
    <source>
        <dbReference type="ARBA" id="ARBA00022723"/>
    </source>
</evidence>
<dbReference type="PROSITE" id="PS51379">
    <property type="entry name" value="4FE4S_FER_2"/>
    <property type="match status" value="1"/>
</dbReference>
<dbReference type="InterPro" id="IPR004496">
    <property type="entry name" value="NapF"/>
</dbReference>
<keyword evidence="5" id="KW-0411">Iron-sulfur</keyword>
<evidence type="ECO:0000256" key="3">
    <source>
        <dbReference type="ARBA" id="ARBA00022737"/>
    </source>
</evidence>
<name>A0ABM8FMW3_9BACT</name>
<evidence type="ECO:0000259" key="6">
    <source>
        <dbReference type="PROSITE" id="PS51379"/>
    </source>
</evidence>
<evidence type="ECO:0000256" key="5">
    <source>
        <dbReference type="ARBA" id="ARBA00023014"/>
    </source>
</evidence>
<dbReference type="SUPFAM" id="SSF54862">
    <property type="entry name" value="4Fe-4S ferredoxins"/>
    <property type="match status" value="1"/>
</dbReference>
<dbReference type="PROSITE" id="PS00198">
    <property type="entry name" value="4FE4S_FER_1"/>
    <property type="match status" value="1"/>
</dbReference>
<dbReference type="EMBL" id="AP027370">
    <property type="protein sequence ID" value="BDY13631.1"/>
    <property type="molecule type" value="Genomic_DNA"/>
</dbReference>
<dbReference type="Proteomes" id="UP001321445">
    <property type="component" value="Chromosome"/>
</dbReference>
<evidence type="ECO:0000313" key="7">
    <source>
        <dbReference type="EMBL" id="BDY13631.1"/>
    </source>
</evidence>
<proteinExistence type="predicted"/>
<keyword evidence="4" id="KW-0408">Iron</keyword>
<keyword evidence="3" id="KW-0677">Repeat</keyword>
<keyword evidence="2" id="KW-0479">Metal-binding</keyword>
<dbReference type="Pfam" id="PF00037">
    <property type="entry name" value="Fer4"/>
    <property type="match status" value="1"/>
</dbReference>
<reference evidence="7 8" key="1">
    <citation type="submission" date="2023-03" db="EMBL/GenBank/DDBJ databases">
        <title>Description of Hydrogenimonas sp. ISO32.</title>
        <authorList>
            <person name="Mino S."/>
            <person name="Fukazawa S."/>
            <person name="Sawabe T."/>
        </authorList>
    </citation>
    <scope>NUCLEOTIDE SEQUENCE [LARGE SCALE GENOMIC DNA]</scope>
    <source>
        <strain evidence="7 8">ISO32</strain>
    </source>
</reference>
<dbReference type="Gene3D" id="3.30.70.20">
    <property type="match status" value="2"/>
</dbReference>
<dbReference type="CDD" id="cd10564">
    <property type="entry name" value="NapF_like"/>
    <property type="match status" value="1"/>
</dbReference>
<sequence length="169" mass="18941">MTDPKRRGVFASLSSAIKGKKERERPIVRPPYNNDANLFLKLCPECIEKPCAKVCEEDIIHIRDDGTPELSFQKRGCTFCDACLSACEANVLSDKTVNYIDAKVEIDVLKCIAWHQVMCSSCKDPCLEDAIVFLGLFRPEINMEKCTACSWCLSVCPTEAIEITSVNQR</sequence>
<evidence type="ECO:0000256" key="1">
    <source>
        <dbReference type="ARBA" id="ARBA00022485"/>
    </source>
</evidence>